<comment type="caution">
    <text evidence="14">The sequence shown here is derived from an EMBL/GenBank/DDBJ whole genome shotgun (WGS) entry which is preliminary data.</text>
</comment>
<dbReference type="Gene3D" id="1.10.10.10">
    <property type="entry name" value="Winged helix-like DNA-binding domain superfamily/Winged helix DNA-binding domain"/>
    <property type="match status" value="2"/>
</dbReference>
<dbReference type="PANTHER" id="PTHR12949:SF0">
    <property type="entry name" value="DNA-DIRECTED RNA POLYMERASE III SUBUNIT RPC3"/>
    <property type="match status" value="1"/>
</dbReference>
<evidence type="ECO:0000259" key="11">
    <source>
        <dbReference type="Pfam" id="PF05645"/>
    </source>
</evidence>
<dbReference type="Proteomes" id="UP001310890">
    <property type="component" value="Unassembled WGS sequence"/>
</dbReference>
<evidence type="ECO:0000256" key="7">
    <source>
        <dbReference type="ARBA" id="ARBA00023242"/>
    </source>
</evidence>
<dbReference type="Pfam" id="PF05645">
    <property type="entry name" value="RNA_pol_Rpc82"/>
    <property type="match status" value="1"/>
</dbReference>
<dbReference type="InterPro" id="IPR036390">
    <property type="entry name" value="WH_DNA-bd_sf"/>
</dbReference>
<feature type="region of interest" description="Disordered" evidence="10">
    <location>
        <begin position="382"/>
        <end position="421"/>
    </location>
</feature>
<organism evidence="14 15">
    <name type="scientific">Meristemomyces frigidus</name>
    <dbReference type="NCBI Taxonomy" id="1508187"/>
    <lineage>
        <taxon>Eukaryota</taxon>
        <taxon>Fungi</taxon>
        <taxon>Dikarya</taxon>
        <taxon>Ascomycota</taxon>
        <taxon>Pezizomycotina</taxon>
        <taxon>Dothideomycetes</taxon>
        <taxon>Dothideomycetidae</taxon>
        <taxon>Mycosphaerellales</taxon>
        <taxon>Teratosphaeriaceae</taxon>
        <taxon>Meristemomyces</taxon>
    </lineage>
</organism>
<protein>
    <recommendedName>
        <fullName evidence="4 9">DNA-directed RNA polymerase III subunit RPC3</fullName>
        <shortName evidence="9">RNA polymerase III subunit C3</shortName>
    </recommendedName>
</protein>
<evidence type="ECO:0000313" key="15">
    <source>
        <dbReference type="Proteomes" id="UP001310890"/>
    </source>
</evidence>
<dbReference type="GO" id="GO:0005666">
    <property type="term" value="C:RNA polymerase III complex"/>
    <property type="evidence" value="ECO:0007669"/>
    <property type="project" value="UniProtKB-UniRule"/>
</dbReference>
<dbReference type="InterPro" id="IPR013197">
    <property type="entry name" value="RNA_pol_III_RPC82-rel_HTH"/>
</dbReference>
<evidence type="ECO:0000256" key="9">
    <source>
        <dbReference type="RuleBase" id="RU367076"/>
    </source>
</evidence>
<comment type="subunit">
    <text evidence="3 9">Component of the RNA polymerase III (Pol III) complex consisting of 17 subunits.</text>
</comment>
<keyword evidence="5 9" id="KW-0240">DNA-directed RNA polymerase</keyword>
<dbReference type="Pfam" id="PF08221">
    <property type="entry name" value="HTH_9"/>
    <property type="match status" value="1"/>
</dbReference>
<evidence type="ECO:0000259" key="12">
    <source>
        <dbReference type="Pfam" id="PF08221"/>
    </source>
</evidence>
<keyword evidence="7 9" id="KW-0539">Nucleus</keyword>
<dbReference type="Pfam" id="PF22536">
    <property type="entry name" value="WHD_POLR3C"/>
    <property type="match status" value="1"/>
</dbReference>
<dbReference type="SUPFAM" id="SSF46785">
    <property type="entry name" value="Winged helix' DNA-binding domain"/>
    <property type="match status" value="2"/>
</dbReference>
<dbReference type="AlphaFoldDB" id="A0AAN7YNY8"/>
<dbReference type="GO" id="GO:0006351">
    <property type="term" value="P:DNA-templated transcription"/>
    <property type="evidence" value="ECO:0007669"/>
    <property type="project" value="InterPro"/>
</dbReference>
<evidence type="ECO:0000256" key="4">
    <source>
        <dbReference type="ARBA" id="ARBA00016689"/>
    </source>
</evidence>
<comment type="function">
    <text evidence="8 9">DNA-dependent RNA polymerase catalyzes the transcription of DNA into RNA using the four ribonucleoside triphosphates as substrates. Specific core component of RNA polymerase III which synthesizes small RNAs, such as 5S rRNA and tRNAs.</text>
</comment>
<evidence type="ECO:0000256" key="1">
    <source>
        <dbReference type="ARBA" id="ARBA00004123"/>
    </source>
</evidence>
<comment type="subcellular location">
    <subcellularLocation>
        <location evidence="1 9">Nucleus</location>
    </subcellularLocation>
</comment>
<accession>A0AAN7YNY8</accession>
<dbReference type="InterPro" id="IPR039748">
    <property type="entry name" value="RPC3"/>
</dbReference>
<dbReference type="GO" id="GO:0003697">
    <property type="term" value="F:single-stranded DNA binding"/>
    <property type="evidence" value="ECO:0007669"/>
    <property type="project" value="UniProtKB-UniRule"/>
</dbReference>
<feature type="domain" description="DNA-directed RNA polymerase III subunit RPC3 winged-helix" evidence="13">
    <location>
        <begin position="482"/>
        <end position="556"/>
    </location>
</feature>
<dbReference type="InterPro" id="IPR036388">
    <property type="entry name" value="WH-like_DNA-bd_sf"/>
</dbReference>
<evidence type="ECO:0000256" key="3">
    <source>
        <dbReference type="ARBA" id="ARBA00011206"/>
    </source>
</evidence>
<evidence type="ECO:0000256" key="5">
    <source>
        <dbReference type="ARBA" id="ARBA00022478"/>
    </source>
</evidence>
<reference evidence="14" key="1">
    <citation type="submission" date="2023-08" db="EMBL/GenBank/DDBJ databases">
        <title>Black Yeasts Isolated from many extreme environments.</title>
        <authorList>
            <person name="Coleine C."/>
            <person name="Stajich J.E."/>
            <person name="Selbmann L."/>
        </authorList>
    </citation>
    <scope>NUCLEOTIDE SEQUENCE</scope>
    <source>
        <strain evidence="14">CCFEE 5401</strain>
    </source>
</reference>
<evidence type="ECO:0000256" key="8">
    <source>
        <dbReference type="ARBA" id="ARBA00025127"/>
    </source>
</evidence>
<evidence type="ECO:0000313" key="14">
    <source>
        <dbReference type="EMBL" id="KAK5111769.1"/>
    </source>
</evidence>
<proteinExistence type="inferred from homology"/>
<dbReference type="InterPro" id="IPR055207">
    <property type="entry name" value="POLR3C_WHD"/>
</dbReference>
<sequence>MAQSLVELTSLLAASHAGDLSAQIFAYLAKHGRLTLPSLAAHADVPARRARTALSSLVETGLVQYTAAEGTAPAFYTASWAAAYNIARHSNVVRLVTERHGIQAGGVVKNILSLGYARVGELAEAYGLEPGSKRDSGVESGNTVVGIKGTVNGATHHKVSGSQHVNSEAELHVILVTLLQSGILVKIGRRTFVPVSDLQDQVEEAVISDQFPDRKVTGPKKQAAFSIAVRQLKRKWQVEDAFSETHDLNSKGTIKRPGQHFTAPNKRVKLNGAVTNGNHATEDDSSVKLSSELTVRVDFTRCTIGLRSLRLQNTAKRLLGPITSAVYGALLHSVEAKIRILHTEVNELQDEDDDPDDFLPVAHIREIAEYLDPDIELAEALGSEEDKGKHVQNGPSTAKRKGQVNGHQEGEDHPGEELGRIANGFSSYRDSAKRFEHIEAHLRLLEEHSKTFCKYTRPGKTPKGWRVPFAALSKSLLDEELDATVAARYGKVPLRLARLLRDRGKLEEKAVAAIAMMRIKDVRSVMGEMQHQGLVDVQEVPKEGQRQPSKNLYLWYFDTQRVQALVLQQTYKAMARTLQRVQVEKEDYRAIIEKAERSDIRGQESEKLEQSERVQLRKWREIEERLLTQVARLDDVVSVLRDFSGTDITMGN</sequence>
<feature type="domain" description="RNA polymerase III Rpc82 C -terminal" evidence="11">
    <location>
        <begin position="174"/>
        <end position="476"/>
    </location>
</feature>
<evidence type="ECO:0000256" key="6">
    <source>
        <dbReference type="ARBA" id="ARBA00023163"/>
    </source>
</evidence>
<dbReference type="InterPro" id="IPR008806">
    <property type="entry name" value="RNA_pol_III_Rpc82_C"/>
</dbReference>
<comment type="similarity">
    <text evidence="2 9">Belongs to the RNA polymerase beta chain family.</text>
</comment>
<gene>
    <name evidence="14" type="ORF">LTR62_004689</name>
</gene>
<dbReference type="EMBL" id="JAVRRL010000036">
    <property type="protein sequence ID" value="KAK5111769.1"/>
    <property type="molecule type" value="Genomic_DNA"/>
</dbReference>
<name>A0AAN7YNY8_9PEZI</name>
<feature type="domain" description="RNA polymerase III subunit RPC82-related helix-turn-helix" evidence="12">
    <location>
        <begin position="8"/>
        <end position="66"/>
    </location>
</feature>
<keyword evidence="6 9" id="KW-0804">Transcription</keyword>
<evidence type="ECO:0000256" key="10">
    <source>
        <dbReference type="SAM" id="MobiDB-lite"/>
    </source>
</evidence>
<dbReference type="PANTHER" id="PTHR12949">
    <property type="entry name" value="RNA POLYMERASE III DNA DIRECTED -RELATED"/>
    <property type="match status" value="1"/>
</dbReference>
<evidence type="ECO:0000259" key="13">
    <source>
        <dbReference type="Pfam" id="PF22536"/>
    </source>
</evidence>
<evidence type="ECO:0000256" key="2">
    <source>
        <dbReference type="ARBA" id="ARBA00006835"/>
    </source>
</evidence>
<feature type="compositionally biased region" description="Basic and acidic residues" evidence="10">
    <location>
        <begin position="408"/>
        <end position="419"/>
    </location>
</feature>